<keyword evidence="6" id="KW-1185">Reference proteome</keyword>
<dbReference type="InterPro" id="IPR019999">
    <property type="entry name" value="Anth_synth_I-like"/>
</dbReference>
<dbReference type="GO" id="GO:0046820">
    <property type="term" value="F:4-amino-4-deoxychorismate synthase activity"/>
    <property type="evidence" value="ECO:0007669"/>
    <property type="project" value="UniProtKB-EC"/>
</dbReference>
<dbReference type="PANTHER" id="PTHR11236">
    <property type="entry name" value="AMINOBENZOATE/ANTHRANILATE SYNTHASE"/>
    <property type="match status" value="1"/>
</dbReference>
<dbReference type="InterPro" id="IPR005801">
    <property type="entry name" value="ADC_synthase"/>
</dbReference>
<dbReference type="AlphaFoldDB" id="R4VLN4"/>
<feature type="domain" description="Anthranilate synthase component I N-terminal" evidence="4">
    <location>
        <begin position="11"/>
        <end position="147"/>
    </location>
</feature>
<evidence type="ECO:0000313" key="6">
    <source>
        <dbReference type="Proteomes" id="UP000017881"/>
    </source>
</evidence>
<name>R4VLN4_9GAMM</name>
<dbReference type="PRINTS" id="PR00095">
    <property type="entry name" value="ANTSNTHASEI"/>
</dbReference>
<dbReference type="PANTHER" id="PTHR11236:SF50">
    <property type="entry name" value="AMINODEOXYCHORISMATE SYNTHASE COMPONENT 1"/>
    <property type="match status" value="1"/>
</dbReference>
<dbReference type="Pfam" id="PF00425">
    <property type="entry name" value="Chorismate_bind"/>
    <property type="match status" value="1"/>
</dbReference>
<evidence type="ECO:0000256" key="2">
    <source>
        <dbReference type="ARBA" id="ARBA00022679"/>
    </source>
</evidence>
<dbReference type="NCBIfam" id="TIGR00553">
    <property type="entry name" value="pabB"/>
    <property type="match status" value="1"/>
</dbReference>
<dbReference type="GO" id="GO:0009396">
    <property type="term" value="P:folic acid-containing compound biosynthetic process"/>
    <property type="evidence" value="ECO:0007669"/>
    <property type="project" value="InterPro"/>
</dbReference>
<evidence type="ECO:0000259" key="3">
    <source>
        <dbReference type="Pfam" id="PF00425"/>
    </source>
</evidence>
<accession>R4VLN4</accession>
<dbReference type="Proteomes" id="UP000017881">
    <property type="component" value="Chromosome"/>
</dbReference>
<dbReference type="Pfam" id="PF04715">
    <property type="entry name" value="Anth_synt_I_N"/>
    <property type="match status" value="1"/>
</dbReference>
<dbReference type="PATRIC" id="fig|1260251.3.peg.429"/>
<dbReference type="SUPFAM" id="SSF56322">
    <property type="entry name" value="ADC synthase"/>
    <property type="match status" value="1"/>
</dbReference>
<dbReference type="Gene3D" id="3.60.120.10">
    <property type="entry name" value="Anthranilate synthase"/>
    <property type="match status" value="1"/>
</dbReference>
<feature type="domain" description="Chorismate-utilising enzyme C-terminal" evidence="3">
    <location>
        <begin position="184"/>
        <end position="436"/>
    </location>
</feature>
<dbReference type="InterPro" id="IPR015890">
    <property type="entry name" value="Chorismate_C"/>
</dbReference>
<dbReference type="InterPro" id="IPR006805">
    <property type="entry name" value="Anth_synth_I_N"/>
</dbReference>
<evidence type="ECO:0000259" key="4">
    <source>
        <dbReference type="Pfam" id="PF04715"/>
    </source>
</evidence>
<dbReference type="HOGENOM" id="CLU_006493_7_2_6"/>
<gene>
    <name evidence="5" type="ORF">SPISAL_02130</name>
</gene>
<dbReference type="OrthoDB" id="9803598at2"/>
<dbReference type="EC" id="2.6.1.85" evidence="1"/>
<dbReference type="GO" id="GO:0000162">
    <property type="term" value="P:L-tryptophan biosynthetic process"/>
    <property type="evidence" value="ECO:0007669"/>
    <property type="project" value="TreeGrafter"/>
</dbReference>
<organism evidence="5 6">
    <name type="scientific">Spiribacter salinus M19-40</name>
    <dbReference type="NCBI Taxonomy" id="1260251"/>
    <lineage>
        <taxon>Bacteria</taxon>
        <taxon>Pseudomonadati</taxon>
        <taxon>Pseudomonadota</taxon>
        <taxon>Gammaproteobacteria</taxon>
        <taxon>Chromatiales</taxon>
        <taxon>Ectothiorhodospiraceae</taxon>
        <taxon>Spiribacter</taxon>
    </lineage>
</organism>
<dbReference type="KEGG" id="ssal:SPISAL_02130"/>
<protein>
    <recommendedName>
        <fullName evidence="1">aminodeoxychorismate synthase</fullName>
        <ecNumber evidence="1">2.6.1.85</ecNumber>
    </recommendedName>
</protein>
<proteinExistence type="predicted"/>
<keyword evidence="2" id="KW-0808">Transferase</keyword>
<dbReference type="EMBL" id="CP005963">
    <property type="protein sequence ID" value="AGM40523.1"/>
    <property type="molecule type" value="Genomic_DNA"/>
</dbReference>
<dbReference type="RefSeq" id="WP_016352830.1">
    <property type="nucleotide sequence ID" value="NC_021291.1"/>
</dbReference>
<dbReference type="InterPro" id="IPR005802">
    <property type="entry name" value="ADC_synth_comp_1"/>
</dbReference>
<evidence type="ECO:0000313" key="5">
    <source>
        <dbReference type="EMBL" id="AGM40523.1"/>
    </source>
</evidence>
<dbReference type="eggNOG" id="COG0147">
    <property type="taxonomic scope" value="Bacteria"/>
</dbReference>
<sequence length="464" mass="50071">MAEISLPFPVDPVATFGAFRARWPCAVWLDGGAGGEYSIMAADPAETLVARTGRTWRTTAAGTECLSCGDPLAALNARLTDRAASRSTQQPDWPAPFAGGAVGYFSYELGRRLQGQTIAPEADTLTEMAVGLYDWALVLDHERGKAWLAGEVPSEVAEWLVTGPETSPDGWETTGPVMDEPGLEAYALAFDQVAHYLREGDCYQVNLTRRLGARFQGDPLGVYREFRALAGGPFSAYLDLPGGPVLSGSPERFLRLRDGRVETQPIKGTRPRSANPGQDAAAREALLASPKDRAENVMIVDLLRNDLGQSCEIGSVRVPALCRVESFATVHHMVSVVTGQMAPQRSATDLLRDCLPGGSITGAPKFRAMEIIDELEAKPRGVYCGAIGYIGYDGAMDTNIAIRTLTARNGWLDYRAGGGVVIDSRCREEFDETESKASAFRQLVEHGQRADAALRQNGQLADTM</sequence>
<evidence type="ECO:0000256" key="1">
    <source>
        <dbReference type="ARBA" id="ARBA00013139"/>
    </source>
</evidence>
<reference evidence="5 6" key="1">
    <citation type="journal article" date="2013" name="Genome Announc.">
        <title>Draft Genome of Spiribacter salinus M19-40, an Abundant Gammaproteobacterium in Aquatic Hypersaline Environments.</title>
        <authorList>
            <person name="Leon M.J."/>
            <person name="Ghai R."/>
            <person name="Fernandez A.B."/>
            <person name="Sanchez-Porro C."/>
            <person name="Rodriguez-Valera F."/>
            <person name="Ventosa A."/>
        </authorList>
    </citation>
    <scope>NUCLEOTIDE SEQUENCE [LARGE SCALE GENOMIC DNA]</scope>
    <source>
        <strain evidence="5">M19-40</strain>
    </source>
</reference>